<feature type="domain" description="Transposase IS204/IS1001/IS1096/IS1165 zinc-finger" evidence="1">
    <location>
        <begin position="38"/>
        <end position="81"/>
    </location>
</feature>
<dbReference type="OrthoDB" id="982635at2"/>
<dbReference type="RefSeq" id="WP_007923682.1">
    <property type="nucleotide sequence ID" value="NZ_ADVG01000007.1"/>
</dbReference>
<evidence type="ECO:0000313" key="2">
    <source>
        <dbReference type="EMBL" id="EFH79570.1"/>
    </source>
</evidence>
<sequence length="89" mass="10120">MATLNLLPDAAQLDLINLTIDHVTHEITATTATTAVEAPCPLCQEPSRRVHSRYKRQWADLPCCGQSVRWIVEVRRFRCQNPGCSRKIF</sequence>
<reference evidence="2 3" key="1">
    <citation type="journal article" date="2011" name="Stand. Genomic Sci.">
        <title>Non-contiguous finished genome sequence and contextual data of the filamentous soil bacterium Ktedonobacter racemifer type strain (SOSP1-21).</title>
        <authorList>
            <person name="Chang Y.J."/>
            <person name="Land M."/>
            <person name="Hauser L."/>
            <person name="Chertkov O."/>
            <person name="Del Rio T.G."/>
            <person name="Nolan M."/>
            <person name="Copeland A."/>
            <person name="Tice H."/>
            <person name="Cheng J.F."/>
            <person name="Lucas S."/>
            <person name="Han C."/>
            <person name="Goodwin L."/>
            <person name="Pitluck S."/>
            <person name="Ivanova N."/>
            <person name="Ovchinikova G."/>
            <person name="Pati A."/>
            <person name="Chen A."/>
            <person name="Palaniappan K."/>
            <person name="Mavromatis K."/>
            <person name="Liolios K."/>
            <person name="Brettin T."/>
            <person name="Fiebig A."/>
            <person name="Rohde M."/>
            <person name="Abt B."/>
            <person name="Goker M."/>
            <person name="Detter J.C."/>
            <person name="Woyke T."/>
            <person name="Bristow J."/>
            <person name="Eisen J.A."/>
            <person name="Markowitz V."/>
            <person name="Hugenholtz P."/>
            <person name="Kyrpides N.C."/>
            <person name="Klenk H.P."/>
            <person name="Lapidus A."/>
        </authorList>
    </citation>
    <scope>NUCLEOTIDE SEQUENCE [LARGE SCALE GENOMIC DNA]</scope>
    <source>
        <strain evidence="3">DSM 44963</strain>
    </source>
</reference>
<gene>
    <name evidence="2" type="ORF">Krac_0019</name>
</gene>
<dbReference type="Pfam" id="PF14690">
    <property type="entry name" value="Zn_ribbon_ISL3"/>
    <property type="match status" value="1"/>
</dbReference>
<dbReference type="AlphaFoldDB" id="D6U8W2"/>
<dbReference type="eggNOG" id="COG3464">
    <property type="taxonomic scope" value="Bacteria"/>
</dbReference>
<proteinExistence type="predicted"/>
<organism evidence="2 3">
    <name type="scientific">Ktedonobacter racemifer DSM 44963</name>
    <dbReference type="NCBI Taxonomy" id="485913"/>
    <lineage>
        <taxon>Bacteria</taxon>
        <taxon>Bacillati</taxon>
        <taxon>Chloroflexota</taxon>
        <taxon>Ktedonobacteria</taxon>
        <taxon>Ktedonobacterales</taxon>
        <taxon>Ktedonobacteraceae</taxon>
        <taxon>Ktedonobacter</taxon>
    </lineage>
</organism>
<dbReference type="InParanoid" id="D6U8W2"/>
<keyword evidence="3" id="KW-1185">Reference proteome</keyword>
<protein>
    <submittedName>
        <fullName evidence="2">Transposase IS204/IS1001/IS1096/IS1165 family protein</fullName>
    </submittedName>
</protein>
<evidence type="ECO:0000313" key="3">
    <source>
        <dbReference type="Proteomes" id="UP000004508"/>
    </source>
</evidence>
<name>D6U8W2_KTERA</name>
<comment type="caution">
    <text evidence="2">The sequence shown here is derived from an EMBL/GenBank/DDBJ whole genome shotgun (WGS) entry which is preliminary data.</text>
</comment>
<accession>D6U8W2</accession>
<dbReference type="EMBL" id="ADVG01000007">
    <property type="protein sequence ID" value="EFH79570.1"/>
    <property type="molecule type" value="Genomic_DNA"/>
</dbReference>
<dbReference type="InterPro" id="IPR029261">
    <property type="entry name" value="Transposase_Znf"/>
</dbReference>
<evidence type="ECO:0000259" key="1">
    <source>
        <dbReference type="Pfam" id="PF14690"/>
    </source>
</evidence>
<dbReference type="Proteomes" id="UP000004508">
    <property type="component" value="Unassembled WGS sequence"/>
</dbReference>